<dbReference type="EMBL" id="JAMQON010000009">
    <property type="protein sequence ID" value="MDS0261850.1"/>
    <property type="molecule type" value="Genomic_DNA"/>
</dbReference>
<accession>A0ABU2FJ41</accession>
<name>A0ABU2FJ41_9EURY</name>
<dbReference type="RefSeq" id="WP_310921701.1">
    <property type="nucleotide sequence ID" value="NZ_JAMQON010000009.1"/>
</dbReference>
<protein>
    <submittedName>
        <fullName evidence="1">Uncharacterized protein</fullName>
    </submittedName>
</protein>
<reference evidence="1 2" key="1">
    <citation type="submission" date="2022-06" db="EMBL/GenBank/DDBJ databases">
        <title>Haloarcula sp. a new haloarchaeum isolate from saline soil.</title>
        <authorList>
            <person name="Strakova D."/>
            <person name="Galisteo C."/>
            <person name="Sanchez-Porro C."/>
            <person name="Ventosa A."/>
        </authorList>
    </citation>
    <scope>NUCLEOTIDE SEQUENCE [LARGE SCALE GENOMIC DNA]</scope>
    <source>
        <strain evidence="1 2">S1CR25-12</strain>
    </source>
</reference>
<sequence length="277" mass="31672">MTMNGKDDAKQLRNRLEDDLDSAYWGLKQRINDGKPIYSNYRSLFQKWWRFGNCSVLLGEVHRAREEYATAGLYARSMRQEAVDCWDDLSKSHRMGFGFNLKWCLYITTLAGDSRLLDALTDDLLEMADRFEADYGVGSGSNRNYWKLSTLAHLCQGNDSKAKMYLDKYVCDNDKQETELLSNLHESLLENDEAATRESLQQLADAHNDRLSNAHTWKAVFSHATAAHLLVARHREIEISAAELKGGFVPEAFDKYDIGTDIDLPEPKYVDESLLLD</sequence>
<evidence type="ECO:0000313" key="2">
    <source>
        <dbReference type="Proteomes" id="UP001259659"/>
    </source>
</evidence>
<organism evidence="1 2">
    <name type="scientific">Haloarcula saliterrae</name>
    <dbReference type="NCBI Taxonomy" id="2950534"/>
    <lineage>
        <taxon>Archaea</taxon>
        <taxon>Methanobacteriati</taxon>
        <taxon>Methanobacteriota</taxon>
        <taxon>Stenosarchaea group</taxon>
        <taxon>Halobacteria</taxon>
        <taxon>Halobacteriales</taxon>
        <taxon>Haloarculaceae</taxon>
        <taxon>Haloarcula</taxon>
    </lineage>
</organism>
<proteinExistence type="predicted"/>
<comment type="caution">
    <text evidence="1">The sequence shown here is derived from an EMBL/GenBank/DDBJ whole genome shotgun (WGS) entry which is preliminary data.</text>
</comment>
<gene>
    <name evidence="1" type="ORF">NDI56_20815</name>
</gene>
<keyword evidence="2" id="KW-1185">Reference proteome</keyword>
<evidence type="ECO:0000313" key="1">
    <source>
        <dbReference type="EMBL" id="MDS0261850.1"/>
    </source>
</evidence>
<dbReference type="Proteomes" id="UP001259659">
    <property type="component" value="Unassembled WGS sequence"/>
</dbReference>